<protein>
    <submittedName>
        <fullName evidence="1">Uncharacterized protein</fullName>
    </submittedName>
</protein>
<evidence type="ECO:0000313" key="2">
    <source>
        <dbReference type="Proteomes" id="UP000269774"/>
    </source>
</evidence>
<dbReference type="EMBL" id="RFFM01000001">
    <property type="protein sequence ID" value="RMH92629.1"/>
    <property type="molecule type" value="Genomic_DNA"/>
</dbReference>
<proteinExistence type="predicted"/>
<organism evidence="1 2">
    <name type="scientific">Stutzerimonas zhaodongensis</name>
    <dbReference type="NCBI Taxonomy" id="1176257"/>
    <lineage>
        <taxon>Bacteria</taxon>
        <taxon>Pseudomonadati</taxon>
        <taxon>Pseudomonadota</taxon>
        <taxon>Gammaproteobacteria</taxon>
        <taxon>Pseudomonadales</taxon>
        <taxon>Pseudomonadaceae</taxon>
        <taxon>Stutzerimonas</taxon>
    </lineage>
</organism>
<reference evidence="1 2" key="1">
    <citation type="submission" date="2018-10" db="EMBL/GenBank/DDBJ databases">
        <title>Pseudomonas zhaodongensis NEAU-ST5-21(T) genome.</title>
        <authorList>
            <person name="Peng J."/>
            <person name="Liu Z.-P."/>
        </authorList>
    </citation>
    <scope>NUCLEOTIDE SEQUENCE [LARGE SCALE GENOMIC DNA]</scope>
    <source>
        <strain evidence="1 2">NEAU-ST5-21</strain>
    </source>
</reference>
<dbReference type="AlphaFoldDB" id="A0A3M2HYX9"/>
<accession>A0A3M2HYX9</accession>
<name>A0A3M2HYX9_9GAMM</name>
<dbReference type="OrthoDB" id="6889028at2"/>
<dbReference type="Proteomes" id="UP000269774">
    <property type="component" value="Unassembled WGS sequence"/>
</dbReference>
<comment type="caution">
    <text evidence="1">The sequence shown here is derived from an EMBL/GenBank/DDBJ whole genome shotgun (WGS) entry which is preliminary data.</text>
</comment>
<evidence type="ECO:0000313" key="1">
    <source>
        <dbReference type="EMBL" id="RMH92629.1"/>
    </source>
</evidence>
<keyword evidence="2" id="KW-1185">Reference proteome</keyword>
<dbReference type="RefSeq" id="WP_122164569.1">
    <property type="nucleotide sequence ID" value="NZ_CP180504.1"/>
</dbReference>
<gene>
    <name evidence="1" type="ORF">EA797_07990</name>
</gene>
<sequence>MNEQHELRRFHSLRKHVDELLSEGAVITDRDPTTLLCDGQALKARHGMLVGHTDVDEASELLHGNDEPSPAETGGQY</sequence>